<dbReference type="InterPro" id="IPR050261">
    <property type="entry name" value="FrsA_esterase"/>
</dbReference>
<sequence>MIVMGHGLGSVRQMRMPAYAERFVAAGYACLSFDYRHFGGSGGSPRQLLDIDRQLQDWNAAVEFARTLPDVDPTRIALWGTSFGGGHVLLTAARDPRIAAVIAQCPFVDGPASALSSNPVSALKVTALAVRDLIAAWRGRAPVMVASAGRPGQAALMAAPDCYDGYLNLVPADAPFENQVAARFGWHITMHRPIKETPQIAAPTFFAICERDTVAPANAAQKAAAATPLGEAKLYDIGHFDIYVGDAFEKTIVDQIDFLQRHIPTGVSA</sequence>
<dbReference type="AlphaFoldDB" id="A0AA94UDJ2"/>
<comment type="caution">
    <text evidence="4">The sequence shown here is derived from an EMBL/GenBank/DDBJ whole genome shotgun (WGS) entry which is preliminary data.</text>
</comment>
<accession>A0AA94UDJ2</accession>
<dbReference type="Pfam" id="PF12146">
    <property type="entry name" value="Hydrolase_4"/>
    <property type="match status" value="1"/>
</dbReference>
<evidence type="ECO:0000259" key="3">
    <source>
        <dbReference type="Pfam" id="PF12146"/>
    </source>
</evidence>
<gene>
    <name evidence="4" type="ORF">C1S79_20690</name>
</gene>
<dbReference type="InterPro" id="IPR029058">
    <property type="entry name" value="AB_hydrolase_fold"/>
</dbReference>
<evidence type="ECO:0000256" key="1">
    <source>
        <dbReference type="ARBA" id="ARBA00008645"/>
    </source>
</evidence>
<protein>
    <submittedName>
        <fullName evidence="4">Alpha/beta hydrolase</fullName>
    </submittedName>
</protein>
<dbReference type="PANTHER" id="PTHR22946">
    <property type="entry name" value="DIENELACTONE HYDROLASE DOMAIN-CONTAINING PROTEIN-RELATED"/>
    <property type="match status" value="1"/>
</dbReference>
<name>A0AA94UDJ2_9MYCO</name>
<evidence type="ECO:0000256" key="2">
    <source>
        <dbReference type="ARBA" id="ARBA00022801"/>
    </source>
</evidence>
<evidence type="ECO:0000313" key="4">
    <source>
        <dbReference type="EMBL" id="TLH64052.1"/>
    </source>
</evidence>
<keyword evidence="2 4" id="KW-0378">Hydrolase</keyword>
<dbReference type="Proteomes" id="UP000309984">
    <property type="component" value="Unassembled WGS sequence"/>
</dbReference>
<evidence type="ECO:0000313" key="5">
    <source>
        <dbReference type="Proteomes" id="UP000309984"/>
    </source>
</evidence>
<dbReference type="PANTHER" id="PTHR22946:SF9">
    <property type="entry name" value="POLYKETIDE TRANSFERASE AF380"/>
    <property type="match status" value="1"/>
</dbReference>
<proteinExistence type="inferred from homology"/>
<reference evidence="4 5" key="1">
    <citation type="submission" date="2018-01" db="EMBL/GenBank/DDBJ databases">
        <title>Comparative genomics of Mycobacterium mucogenicum and Mycobacterium neoaurum clade members emphasizing tRNA and non-coding RNA.</title>
        <authorList>
            <person name="Behra P.R.K."/>
            <person name="Pettersson B.M.F."/>
            <person name="Das S."/>
            <person name="Dasgupta S."/>
            <person name="Kirsebom L.A."/>
        </authorList>
    </citation>
    <scope>NUCLEOTIDE SEQUENCE [LARGE SCALE GENOMIC DNA]</scope>
    <source>
        <strain evidence="4 5">DSM 45104</strain>
    </source>
</reference>
<dbReference type="GO" id="GO:0052689">
    <property type="term" value="F:carboxylic ester hydrolase activity"/>
    <property type="evidence" value="ECO:0007669"/>
    <property type="project" value="UniProtKB-ARBA"/>
</dbReference>
<organism evidence="4 5">
    <name type="scientific">Mycolicibacterium phocaicum</name>
    <dbReference type="NCBI Taxonomy" id="319706"/>
    <lineage>
        <taxon>Bacteria</taxon>
        <taxon>Bacillati</taxon>
        <taxon>Actinomycetota</taxon>
        <taxon>Actinomycetes</taxon>
        <taxon>Mycobacteriales</taxon>
        <taxon>Mycobacteriaceae</taxon>
        <taxon>Mycolicibacterium</taxon>
    </lineage>
</organism>
<dbReference type="SUPFAM" id="SSF53474">
    <property type="entry name" value="alpha/beta-Hydrolases"/>
    <property type="match status" value="1"/>
</dbReference>
<dbReference type="Gene3D" id="3.40.50.1820">
    <property type="entry name" value="alpha/beta hydrolase"/>
    <property type="match status" value="1"/>
</dbReference>
<comment type="similarity">
    <text evidence="1">Belongs to the AB hydrolase superfamily.</text>
</comment>
<feature type="domain" description="Serine aminopeptidase S33" evidence="3">
    <location>
        <begin position="2"/>
        <end position="235"/>
    </location>
</feature>
<dbReference type="InterPro" id="IPR022742">
    <property type="entry name" value="Hydrolase_4"/>
</dbReference>
<dbReference type="EMBL" id="POTM01000051">
    <property type="protein sequence ID" value="TLH64052.1"/>
    <property type="molecule type" value="Genomic_DNA"/>
</dbReference>
<keyword evidence="5" id="KW-1185">Reference proteome</keyword>